<gene>
    <name evidence="1" type="ORF">BRAPAZ1V2_A09P26550.2</name>
</gene>
<dbReference type="AlphaFoldDB" id="A0A8D9CSW9"/>
<feature type="non-terminal residue" evidence="1">
    <location>
        <position position="50"/>
    </location>
</feature>
<dbReference type="Gramene" id="A09p26550.2_BraZ1">
    <property type="protein sequence ID" value="A09p26550.2_BraZ1.CDS"/>
    <property type="gene ID" value="A09g26550.2_BraZ1"/>
</dbReference>
<reference evidence="1 2" key="1">
    <citation type="submission" date="2021-07" db="EMBL/GenBank/DDBJ databases">
        <authorList>
            <consortium name="Genoscope - CEA"/>
            <person name="William W."/>
        </authorList>
    </citation>
    <scope>NUCLEOTIDE SEQUENCE [LARGE SCALE GENOMIC DNA]</scope>
</reference>
<protein>
    <submittedName>
        <fullName evidence="1">Uncharacterized protein</fullName>
    </submittedName>
</protein>
<dbReference type="Proteomes" id="UP000694005">
    <property type="component" value="Chromosome A09"/>
</dbReference>
<dbReference type="EMBL" id="LS974625">
    <property type="protein sequence ID" value="CAG7862188.1"/>
    <property type="molecule type" value="Genomic_DNA"/>
</dbReference>
<evidence type="ECO:0000313" key="2">
    <source>
        <dbReference type="Proteomes" id="UP000694005"/>
    </source>
</evidence>
<proteinExistence type="predicted"/>
<evidence type="ECO:0000313" key="1">
    <source>
        <dbReference type="EMBL" id="CAG7862188.1"/>
    </source>
</evidence>
<name>A0A8D9CSW9_BRACM</name>
<organism evidence="1 2">
    <name type="scientific">Brassica campestris</name>
    <name type="common">Field mustard</name>
    <dbReference type="NCBI Taxonomy" id="3711"/>
    <lineage>
        <taxon>Eukaryota</taxon>
        <taxon>Viridiplantae</taxon>
        <taxon>Streptophyta</taxon>
        <taxon>Embryophyta</taxon>
        <taxon>Tracheophyta</taxon>
        <taxon>Spermatophyta</taxon>
        <taxon>Magnoliopsida</taxon>
        <taxon>eudicotyledons</taxon>
        <taxon>Gunneridae</taxon>
        <taxon>Pentapetalae</taxon>
        <taxon>rosids</taxon>
        <taxon>malvids</taxon>
        <taxon>Brassicales</taxon>
        <taxon>Brassicaceae</taxon>
        <taxon>Brassiceae</taxon>
        <taxon>Brassica</taxon>
    </lineage>
</organism>
<sequence length="50" mass="5770">MYKVSGSVRQGVVYTLAYRSATFQVEEPSSCSKRWSEWAFVVIHKCPELQ</sequence>
<accession>A0A8D9CSW9</accession>